<sequence length="714" mass="80250">MDYSEPETGYGQANWLMLKSTRANSNLTIEEERKKFIRQIYPVINDWKGQYPNLRDILRSEEVDWLLSDSVDIWCEGPNNDHGRLFVIFVTCSGYKDEPIIGIDGKPLLRRTTAVHHAALRKYPSWKHQVCWLFRIYDKFHLNYIGEGLTHFHVACLSDCEYVVGKFIELGQDPNLLVPKTDDSPLHLALKNNYKGVVQLLLESGANPNLANAKGSTPLHLICAYNDDDDDLVKILFELSNVKYQPVNINAQNQFGNTPLHLALSYAKKTVVKFLLKRGAHSNLANEEGMTPLHIICEEDDDGDLTEIFFKINDDMQQTVQIDARNKSGNTPLYLAIDKGNTKAFEILLRRGAQSNLAGEFGLTPLHFIVRDDVDGEMTELFFKFNDDRQQTVQINVRDDDGDTPLHLALENGKMKAAEILLRRGAKANSANEKGSTPLHTICMMEEDDGSVDIFFGIIDDIQKTVHINARDKLGRTPLHMTLRSGNKKAFEILLRRGADPNCADENGRTALHLICSKCYDGDLMEMFFKINDKKNQMVQVNAVNKFGRTPLQLAVANLLPHAVDILLDRGADLSNFVFPSESLSFCSIASVYYRLVEFFCELSEKKDVGKITQCRISSASVYICKNCAHTRTKLEKERWGTGRLHSRLLLLLRAIAEKHRRGAFDLARADARASIAREQMERPHSGGGGGAAAAVTLSRGDTRPGYMSTVTCV</sequence>
<dbReference type="PANTHER" id="PTHR24123">
    <property type="entry name" value="ANKYRIN REPEAT-CONTAINING"/>
    <property type="match status" value="1"/>
</dbReference>
<dbReference type="PANTHER" id="PTHR24123:SF141">
    <property type="entry name" value="ANKYRIN 2, ISOFORM U"/>
    <property type="match status" value="1"/>
</dbReference>
<evidence type="ECO:0000256" key="3">
    <source>
        <dbReference type="PROSITE-ProRule" id="PRU00023"/>
    </source>
</evidence>
<dbReference type="PROSITE" id="PS50088">
    <property type="entry name" value="ANK_REPEAT"/>
    <property type="match status" value="6"/>
</dbReference>
<keyword evidence="5" id="KW-1185">Reference proteome</keyword>
<dbReference type="Gene3D" id="1.25.40.20">
    <property type="entry name" value="Ankyrin repeat-containing domain"/>
    <property type="match status" value="4"/>
</dbReference>
<feature type="repeat" description="ANK" evidence="3">
    <location>
        <begin position="181"/>
        <end position="213"/>
    </location>
</feature>
<dbReference type="Proteomes" id="UP000479190">
    <property type="component" value="Unassembled WGS sequence"/>
</dbReference>
<feature type="repeat" description="ANK" evidence="3">
    <location>
        <begin position="328"/>
        <end position="360"/>
    </location>
</feature>
<evidence type="ECO:0000256" key="1">
    <source>
        <dbReference type="ARBA" id="ARBA00022737"/>
    </source>
</evidence>
<dbReference type="Pfam" id="PF00023">
    <property type="entry name" value="Ank"/>
    <property type="match status" value="1"/>
</dbReference>
<evidence type="ECO:0000313" key="4">
    <source>
        <dbReference type="EMBL" id="CAB0037255.1"/>
    </source>
</evidence>
<feature type="repeat" description="ANK" evidence="3">
    <location>
        <begin position="255"/>
        <end position="287"/>
    </location>
</feature>
<name>A0A6H5IGG3_9HYME</name>
<dbReference type="SUPFAM" id="SSF48403">
    <property type="entry name" value="Ankyrin repeat"/>
    <property type="match status" value="2"/>
</dbReference>
<dbReference type="SMART" id="SM00248">
    <property type="entry name" value="ANK"/>
    <property type="match status" value="12"/>
</dbReference>
<keyword evidence="2 3" id="KW-0040">ANK repeat</keyword>
<reference evidence="4 5" key="1">
    <citation type="submission" date="2020-02" db="EMBL/GenBank/DDBJ databases">
        <authorList>
            <person name="Ferguson B K."/>
        </authorList>
    </citation>
    <scope>NUCLEOTIDE SEQUENCE [LARGE SCALE GENOMIC DNA]</scope>
</reference>
<dbReference type="PROSITE" id="PS50297">
    <property type="entry name" value="ANK_REP_REGION"/>
    <property type="match status" value="6"/>
</dbReference>
<dbReference type="EMBL" id="CADCXV010000847">
    <property type="protein sequence ID" value="CAB0037255.1"/>
    <property type="molecule type" value="Genomic_DNA"/>
</dbReference>
<dbReference type="OrthoDB" id="448455at2759"/>
<dbReference type="PRINTS" id="PR01415">
    <property type="entry name" value="ANKYRIN"/>
</dbReference>
<gene>
    <name evidence="4" type="ORF">TBRA_LOCUS9091</name>
</gene>
<proteinExistence type="predicted"/>
<dbReference type="AlphaFoldDB" id="A0A6H5IGG3"/>
<organism evidence="4 5">
    <name type="scientific">Trichogramma brassicae</name>
    <dbReference type="NCBI Taxonomy" id="86971"/>
    <lineage>
        <taxon>Eukaryota</taxon>
        <taxon>Metazoa</taxon>
        <taxon>Ecdysozoa</taxon>
        <taxon>Arthropoda</taxon>
        <taxon>Hexapoda</taxon>
        <taxon>Insecta</taxon>
        <taxon>Pterygota</taxon>
        <taxon>Neoptera</taxon>
        <taxon>Endopterygota</taxon>
        <taxon>Hymenoptera</taxon>
        <taxon>Apocrita</taxon>
        <taxon>Proctotrupomorpha</taxon>
        <taxon>Chalcidoidea</taxon>
        <taxon>Trichogrammatidae</taxon>
        <taxon>Trichogramma</taxon>
    </lineage>
</organism>
<dbReference type="Pfam" id="PF12796">
    <property type="entry name" value="Ank_2"/>
    <property type="match status" value="3"/>
</dbReference>
<dbReference type="InterPro" id="IPR036770">
    <property type="entry name" value="Ankyrin_rpt-contain_sf"/>
</dbReference>
<keyword evidence="1" id="KW-0677">Repeat</keyword>
<dbReference type="InterPro" id="IPR051165">
    <property type="entry name" value="Multifunctional_ANK_Repeat"/>
</dbReference>
<protein>
    <submittedName>
        <fullName evidence="4">Uncharacterized protein</fullName>
    </submittedName>
</protein>
<evidence type="ECO:0000313" key="5">
    <source>
        <dbReference type="Proteomes" id="UP000479190"/>
    </source>
</evidence>
<evidence type="ECO:0000256" key="2">
    <source>
        <dbReference type="ARBA" id="ARBA00023043"/>
    </source>
</evidence>
<feature type="repeat" description="ANK" evidence="3">
    <location>
        <begin position="547"/>
        <end position="575"/>
    </location>
</feature>
<accession>A0A6H5IGG3</accession>
<dbReference type="InterPro" id="IPR002110">
    <property type="entry name" value="Ankyrin_rpt"/>
</dbReference>
<feature type="repeat" description="ANK" evidence="3">
    <location>
        <begin position="401"/>
        <end position="433"/>
    </location>
</feature>
<feature type="repeat" description="ANK" evidence="3">
    <location>
        <begin position="474"/>
        <end position="506"/>
    </location>
</feature>